<dbReference type="Proteomes" id="UP000712673">
    <property type="component" value="Unassembled WGS sequence"/>
</dbReference>
<name>A0A937W2S4_UNCTE</name>
<protein>
    <submittedName>
        <fullName evidence="1">Uncharacterized protein</fullName>
    </submittedName>
</protein>
<evidence type="ECO:0000313" key="2">
    <source>
        <dbReference type="Proteomes" id="UP000712673"/>
    </source>
</evidence>
<feature type="non-terminal residue" evidence="1">
    <location>
        <position position="87"/>
    </location>
</feature>
<reference evidence="1" key="1">
    <citation type="submission" date="2019-03" db="EMBL/GenBank/DDBJ databases">
        <title>Lake Tanganyika Metagenome-Assembled Genomes (MAGs).</title>
        <authorList>
            <person name="Tran P."/>
        </authorList>
    </citation>
    <scope>NUCLEOTIDE SEQUENCE</scope>
    <source>
        <strain evidence="1">K_DeepCast_65m_m2_066</strain>
    </source>
</reference>
<organism evidence="1 2">
    <name type="scientific">Tectimicrobiota bacterium</name>
    <dbReference type="NCBI Taxonomy" id="2528274"/>
    <lineage>
        <taxon>Bacteria</taxon>
        <taxon>Pseudomonadati</taxon>
        <taxon>Nitrospinota/Tectimicrobiota group</taxon>
        <taxon>Candidatus Tectimicrobiota</taxon>
    </lineage>
</organism>
<dbReference type="EMBL" id="VGLS01000263">
    <property type="protein sequence ID" value="MBM3224125.1"/>
    <property type="molecule type" value="Genomic_DNA"/>
</dbReference>
<sequence>MLNAQMTVNLPSVETTRQMGPLEWLQALFGKTIDLRSGAEELTMSAFALLQALYEALRKAGVSDAIALLVDKKVVYADHEEVDDDLG</sequence>
<accession>A0A937W2S4</accession>
<gene>
    <name evidence="1" type="ORF">FJZ47_10015</name>
</gene>
<comment type="caution">
    <text evidence="1">The sequence shown here is derived from an EMBL/GenBank/DDBJ whole genome shotgun (WGS) entry which is preliminary data.</text>
</comment>
<dbReference type="AlphaFoldDB" id="A0A937W2S4"/>
<evidence type="ECO:0000313" key="1">
    <source>
        <dbReference type="EMBL" id="MBM3224125.1"/>
    </source>
</evidence>
<proteinExistence type="predicted"/>